<dbReference type="GeneID" id="25307320"/>
<dbReference type="VEuPathDB" id="FungiDB:Z517_07830"/>
<gene>
    <name evidence="1" type="ORF">Z517_07830</name>
</gene>
<dbReference type="HOGENOM" id="CLU_2740054_0_0_1"/>
<protein>
    <submittedName>
        <fullName evidence="1">Uncharacterized protein</fullName>
    </submittedName>
</protein>
<keyword evidence="2" id="KW-1185">Reference proteome</keyword>
<dbReference type="AlphaFoldDB" id="A0A0D2EUU3"/>
<dbReference type="Proteomes" id="UP000053029">
    <property type="component" value="Unassembled WGS sequence"/>
</dbReference>
<reference evidence="1 2" key="1">
    <citation type="submission" date="2015-01" db="EMBL/GenBank/DDBJ databases">
        <title>The Genome Sequence of Fonsecaea pedrosoi CBS 271.37.</title>
        <authorList>
            <consortium name="The Broad Institute Genomics Platform"/>
            <person name="Cuomo C."/>
            <person name="de Hoog S."/>
            <person name="Gorbushina A."/>
            <person name="Stielow B."/>
            <person name="Teixiera M."/>
            <person name="Abouelleil A."/>
            <person name="Chapman S.B."/>
            <person name="Priest M."/>
            <person name="Young S.K."/>
            <person name="Wortman J."/>
            <person name="Nusbaum C."/>
            <person name="Birren B."/>
        </authorList>
    </citation>
    <scope>NUCLEOTIDE SEQUENCE [LARGE SCALE GENOMIC DNA]</scope>
    <source>
        <strain evidence="1 2">CBS 271.37</strain>
    </source>
</reference>
<dbReference type="EMBL" id="KN846973">
    <property type="protein sequence ID" value="KIW77997.1"/>
    <property type="molecule type" value="Genomic_DNA"/>
</dbReference>
<sequence length="71" mass="7631">MTSQITFDAPVVIGKINSGSQLYIALINAGTLKSEPGFEPAVDAQVLFGTDHFKVTDDMKYVTIDVKAALK</sequence>
<name>A0A0D2EUU3_9EURO</name>
<dbReference type="RefSeq" id="XP_013281805.1">
    <property type="nucleotide sequence ID" value="XM_013426351.1"/>
</dbReference>
<organism evidence="1 2">
    <name type="scientific">Fonsecaea pedrosoi CBS 271.37</name>
    <dbReference type="NCBI Taxonomy" id="1442368"/>
    <lineage>
        <taxon>Eukaryota</taxon>
        <taxon>Fungi</taxon>
        <taxon>Dikarya</taxon>
        <taxon>Ascomycota</taxon>
        <taxon>Pezizomycotina</taxon>
        <taxon>Eurotiomycetes</taxon>
        <taxon>Chaetothyriomycetidae</taxon>
        <taxon>Chaetothyriales</taxon>
        <taxon>Herpotrichiellaceae</taxon>
        <taxon>Fonsecaea</taxon>
    </lineage>
</organism>
<evidence type="ECO:0000313" key="2">
    <source>
        <dbReference type="Proteomes" id="UP000053029"/>
    </source>
</evidence>
<accession>A0A0D2EUU3</accession>
<dbReference type="OrthoDB" id="2544694at2759"/>
<dbReference type="Pfam" id="PF11578">
    <property type="entry name" value="DUF3237"/>
    <property type="match status" value="1"/>
</dbReference>
<proteinExistence type="predicted"/>
<evidence type="ECO:0000313" key="1">
    <source>
        <dbReference type="EMBL" id="KIW77997.1"/>
    </source>
</evidence>